<keyword evidence="3" id="KW-0378">Hydrolase</keyword>
<evidence type="ECO:0000259" key="12">
    <source>
        <dbReference type="PROSITE" id="PS50141"/>
    </source>
</evidence>
<accession>A0ABY6JW53</accession>
<dbReference type="PANTHER" id="PTHR46516:SF1">
    <property type="entry name" value="TRNA-SPECIFIC ADENOSINE DEAMINASE 1"/>
    <property type="match status" value="1"/>
</dbReference>
<dbReference type="Proteomes" id="UP001235939">
    <property type="component" value="Chromosome 01"/>
</dbReference>
<evidence type="ECO:0000256" key="6">
    <source>
        <dbReference type="ARBA" id="ARBA00037784"/>
    </source>
</evidence>
<evidence type="ECO:0000313" key="14">
    <source>
        <dbReference type="Proteomes" id="UP001235939"/>
    </source>
</evidence>
<feature type="domain" description="A to I editase" evidence="12">
    <location>
        <begin position="50"/>
        <end position="393"/>
    </location>
</feature>
<comment type="cofactor">
    <cofactor evidence="5">
        <name>1D-myo-inositol hexakisphosphate</name>
        <dbReference type="ChEBI" id="CHEBI:58130"/>
    </cofactor>
</comment>
<comment type="catalytic activity">
    <reaction evidence="11">
        <text>adenosine(37) in tRNA(Ala) + H2O + H(+) = inosine(37) in tRNA(Ala) + NH4(+)</text>
        <dbReference type="Rhea" id="RHEA:50968"/>
        <dbReference type="Rhea" id="RHEA-COMP:12855"/>
        <dbReference type="Rhea" id="RHEA-COMP:12856"/>
        <dbReference type="ChEBI" id="CHEBI:15377"/>
        <dbReference type="ChEBI" id="CHEBI:15378"/>
        <dbReference type="ChEBI" id="CHEBI:28938"/>
        <dbReference type="ChEBI" id="CHEBI:74411"/>
        <dbReference type="ChEBI" id="CHEBI:82852"/>
        <dbReference type="EC" id="3.5.4.34"/>
    </reaction>
</comment>
<sequence length="395" mass="44244">MEEIGTIFVEKCLQQYEKLSKKLCIRPNEWTTLATIGYMKESNNLLQLVSMATGTKCLGLSEVNPSALSDCHAEVLARRGFLRYLYYQLLNLYEGRQSEVLVLEEDGRRCYVKPGIKWCMYVSHTPCGDCSIIPKEEVGAEDFRLVGKRKLGTCDVGDKRQRTEGNDVHRTGAKNPLDPMEPGESYHLVGVTRTKPGRGAPTSCMSCSDKIAKWNVCGLQGALLSHIISQPIYLDYIVVGPCPFQLEIATRALVSRIPNLPELPSGYTQSSPTIQQTKMEFPHTRSMIRCRPAAQSAIWSNIPDPTSLQIAVEGYAQGLTKKARSNPKSCLATTRRALFKNFKHLNILKPPTEPLPDTYGECKRAAHNYTKAWSILKPRLGFWAEKPESLQNFTV</sequence>
<dbReference type="PANTHER" id="PTHR46516">
    <property type="entry name" value="TRNA-SPECIFIC ADENOSINE DEAMINASE 1"/>
    <property type="match status" value="1"/>
</dbReference>
<evidence type="ECO:0000256" key="3">
    <source>
        <dbReference type="ARBA" id="ARBA00022801"/>
    </source>
</evidence>
<evidence type="ECO:0000256" key="4">
    <source>
        <dbReference type="ARBA" id="ARBA00022833"/>
    </source>
</evidence>
<protein>
    <recommendedName>
        <fullName evidence="9">tRNA-specific adenosine deaminase 1</fullName>
        <ecNumber evidence="8">3.5.4.34</ecNumber>
    </recommendedName>
    <alternativeName>
        <fullName evidence="10">tRNA-specific adenosine-37 deaminase</fullName>
    </alternativeName>
</protein>
<keyword evidence="14" id="KW-1185">Reference proteome</keyword>
<dbReference type="SMART" id="SM00552">
    <property type="entry name" value="ADEAMc"/>
    <property type="match status" value="1"/>
</dbReference>
<evidence type="ECO:0000256" key="9">
    <source>
        <dbReference type="ARBA" id="ARBA00040502"/>
    </source>
</evidence>
<proteinExistence type="inferred from homology"/>
<dbReference type="EMBL" id="CP092863">
    <property type="protein sequence ID" value="UYV60839.1"/>
    <property type="molecule type" value="Genomic_DNA"/>
</dbReference>
<evidence type="ECO:0000313" key="13">
    <source>
        <dbReference type="EMBL" id="UYV60839.1"/>
    </source>
</evidence>
<reference evidence="13 14" key="1">
    <citation type="submission" date="2022-01" db="EMBL/GenBank/DDBJ databases">
        <title>A chromosomal length assembly of Cordylochernes scorpioides.</title>
        <authorList>
            <person name="Zeh D."/>
            <person name="Zeh J."/>
        </authorList>
    </citation>
    <scope>NUCLEOTIDE SEQUENCE [LARGE SCALE GENOMIC DNA]</scope>
    <source>
        <strain evidence="13">IN4F17</strain>
        <tissue evidence="13">Whole Body</tissue>
    </source>
</reference>
<evidence type="ECO:0000256" key="1">
    <source>
        <dbReference type="ARBA" id="ARBA00022694"/>
    </source>
</evidence>
<evidence type="ECO:0000256" key="2">
    <source>
        <dbReference type="ARBA" id="ARBA00022723"/>
    </source>
</evidence>
<dbReference type="PROSITE" id="PS50141">
    <property type="entry name" value="A_DEAMIN_EDITASE"/>
    <property type="match status" value="1"/>
</dbReference>
<evidence type="ECO:0000256" key="5">
    <source>
        <dbReference type="ARBA" id="ARBA00037026"/>
    </source>
</evidence>
<dbReference type="EC" id="3.5.4.34" evidence="8"/>
<comment type="function">
    <text evidence="6">Specifically deaminates adenosine-37 to inosine in tRNA-Ala.</text>
</comment>
<keyword evidence="2" id="KW-0479">Metal-binding</keyword>
<evidence type="ECO:0000256" key="11">
    <source>
        <dbReference type="ARBA" id="ARBA00047635"/>
    </source>
</evidence>
<organism evidence="13 14">
    <name type="scientific">Cordylochernes scorpioides</name>
    <dbReference type="NCBI Taxonomy" id="51811"/>
    <lineage>
        <taxon>Eukaryota</taxon>
        <taxon>Metazoa</taxon>
        <taxon>Ecdysozoa</taxon>
        <taxon>Arthropoda</taxon>
        <taxon>Chelicerata</taxon>
        <taxon>Arachnida</taxon>
        <taxon>Pseudoscorpiones</taxon>
        <taxon>Cheliferoidea</taxon>
        <taxon>Chernetidae</taxon>
        <taxon>Cordylochernes</taxon>
    </lineage>
</organism>
<dbReference type="Pfam" id="PF02137">
    <property type="entry name" value="A_deamin"/>
    <property type="match status" value="1"/>
</dbReference>
<name>A0ABY6JW53_9ARAC</name>
<evidence type="ECO:0000256" key="7">
    <source>
        <dbReference type="ARBA" id="ARBA00038326"/>
    </source>
</evidence>
<evidence type="ECO:0000256" key="8">
    <source>
        <dbReference type="ARBA" id="ARBA00038940"/>
    </source>
</evidence>
<comment type="similarity">
    <text evidence="7">Belongs to the ADAT1 family.</text>
</comment>
<dbReference type="InterPro" id="IPR002466">
    <property type="entry name" value="A_deamin"/>
</dbReference>
<evidence type="ECO:0000256" key="10">
    <source>
        <dbReference type="ARBA" id="ARBA00041760"/>
    </source>
</evidence>
<keyword evidence="4" id="KW-0862">Zinc</keyword>
<keyword evidence="1" id="KW-0819">tRNA processing</keyword>
<gene>
    <name evidence="13" type="ORF">LAZ67_1002543</name>
</gene>